<sequence>MKVFLPSEKPSFAQQIADARKVIDACIAPNALNGHGRVKTSAFRAMFKALANVDAQRYRFDARDTKIVDNLRHIDAALHGLRNAHRLHNPLLFASKFARVENLQKTFRSVLNGHPGNPPAQRPSPVIQMELSTLRHALDYNAAWMHRFGDELMPFDLPEH</sequence>
<protein>
    <submittedName>
        <fullName evidence="1">Uncharacterized protein</fullName>
    </submittedName>
</protein>
<keyword evidence="2" id="KW-1185">Reference proteome</keyword>
<dbReference type="Proteomes" id="UP000406256">
    <property type="component" value="Unassembled WGS sequence"/>
</dbReference>
<gene>
    <name evidence="1" type="ORF">PAN31108_02385</name>
</gene>
<evidence type="ECO:0000313" key="1">
    <source>
        <dbReference type="EMBL" id="VVE06193.1"/>
    </source>
</evidence>
<evidence type="ECO:0000313" key="2">
    <source>
        <dbReference type="Proteomes" id="UP000406256"/>
    </source>
</evidence>
<name>A0A5E4V313_9BURK</name>
<dbReference type="EMBL" id="CABPSB010000007">
    <property type="protein sequence ID" value="VVE06193.1"/>
    <property type="molecule type" value="Genomic_DNA"/>
</dbReference>
<proteinExistence type="predicted"/>
<dbReference type="AlphaFoldDB" id="A0A5E4V313"/>
<accession>A0A5E4V313</accession>
<organism evidence="1 2">
    <name type="scientific">Pandoraea anhela</name>
    <dbReference type="NCBI Taxonomy" id="2508295"/>
    <lineage>
        <taxon>Bacteria</taxon>
        <taxon>Pseudomonadati</taxon>
        <taxon>Pseudomonadota</taxon>
        <taxon>Betaproteobacteria</taxon>
        <taxon>Burkholderiales</taxon>
        <taxon>Burkholderiaceae</taxon>
        <taxon>Pandoraea</taxon>
    </lineage>
</organism>
<reference evidence="1 2" key="1">
    <citation type="submission" date="2019-08" db="EMBL/GenBank/DDBJ databases">
        <authorList>
            <person name="Peeters C."/>
        </authorList>
    </citation>
    <scope>NUCLEOTIDE SEQUENCE [LARGE SCALE GENOMIC DNA]</scope>
    <source>
        <strain evidence="1 2">LMG 31108</strain>
    </source>
</reference>